<organism evidence="1 2">
    <name type="scientific">Providencia huashanensis</name>
    <dbReference type="NCBI Taxonomy" id="3037798"/>
    <lineage>
        <taxon>Bacteria</taxon>
        <taxon>Pseudomonadati</taxon>
        <taxon>Pseudomonadota</taxon>
        <taxon>Gammaproteobacteria</taxon>
        <taxon>Enterobacterales</taxon>
        <taxon>Morganellaceae</taxon>
        <taxon>Providencia</taxon>
    </lineage>
</organism>
<evidence type="ECO:0000313" key="1">
    <source>
        <dbReference type="EMBL" id="MDO7858440.1"/>
    </source>
</evidence>
<protein>
    <submittedName>
        <fullName evidence="1">Uncharacterized protein</fullName>
    </submittedName>
</protein>
<name>A0ABT9AXV0_9GAMM</name>
<reference evidence="1" key="1">
    <citation type="submission" date="2023-07" db="EMBL/GenBank/DDBJ databases">
        <authorList>
            <person name="Yang W."/>
            <person name="Chen J."/>
            <person name="Ji P."/>
            <person name="Hu F."/>
        </authorList>
    </citation>
    <scope>NUCLEOTIDE SEQUENCE</scope>
    <source>
        <strain evidence="1">CRE-138-0111</strain>
    </source>
</reference>
<proteinExistence type="predicted"/>
<accession>A0ABT9AXV0</accession>
<evidence type="ECO:0000313" key="2">
    <source>
        <dbReference type="Proteomes" id="UP001176478"/>
    </source>
</evidence>
<gene>
    <name evidence="1" type="ORF">Q5E86_19260</name>
</gene>
<comment type="caution">
    <text evidence="1">The sequence shown here is derived from an EMBL/GenBank/DDBJ whole genome shotgun (WGS) entry which is preliminary data.</text>
</comment>
<reference evidence="1" key="2">
    <citation type="journal article" date="2024" name="Int. J. Antimicrob. Agents">
        <title>Identification of a novel Providencia species showing multi-drug-resistant in three patients with hospital-acquired infection.</title>
        <authorList>
            <person name="Yang W."/>
            <person name="Chen J."/>
            <person name="Yang F."/>
            <person name="Ji P."/>
            <person name="Shen S."/>
            <person name="Yin D."/>
            <person name="Hu F."/>
        </authorList>
    </citation>
    <scope>NUCLEOTIDE SEQUENCE</scope>
    <source>
        <strain evidence="1">CRE-138-0111</strain>
    </source>
</reference>
<sequence length="357" mass="42097">MLESMSKKNFFTSLTMKKVHIKSAPKKVKKYVTKQIKNIKQTPKLSPINLREKNKNNIDDIKYAEPPLHGVLKGNNLTQVGLERNEYRIRVIKRTEWPPLMEAITIPNEIEENFYSLLKNNKVDNKSIDLIKETIREMKKTKSSDDVVIKIYDFYELFIDKEYVTNEFIVSYLKEPMEIAKNTECIDLKPLPPLPKETIKIPEPIDVANQLYNKLTKKISEMSRIKDVPDKLFIHFRENVLSLKREEKPEVFIKKLNELYEYAFEILPQATLNRIESNLGDYIKIKTAIVKPVRIFDDLKKKPKSLRERLLNTIECKLFFLIKKIKKAYLEVKKIFCFWIAIMIVLDKKANNILLAF</sequence>
<dbReference type="EMBL" id="JAUQTG010000014">
    <property type="protein sequence ID" value="MDO7858440.1"/>
    <property type="molecule type" value="Genomic_DNA"/>
</dbReference>
<keyword evidence="2" id="KW-1185">Reference proteome</keyword>
<dbReference type="Proteomes" id="UP001176478">
    <property type="component" value="Unassembled WGS sequence"/>
</dbReference>